<keyword evidence="5 7" id="KW-1133">Transmembrane helix</keyword>
<dbReference type="PANTHER" id="PTHR33406:SF6">
    <property type="entry name" value="MEMBRANE PROTEIN YDGH-RELATED"/>
    <property type="match status" value="1"/>
</dbReference>
<comment type="subcellular location">
    <subcellularLocation>
        <location evidence="1">Cell membrane</location>
        <topology evidence="1">Multi-pass membrane protein</topology>
    </subcellularLocation>
</comment>
<dbReference type="EMBL" id="FXAZ01000008">
    <property type="protein sequence ID" value="SMG57714.1"/>
    <property type="molecule type" value="Genomic_DNA"/>
</dbReference>
<evidence type="ECO:0000256" key="3">
    <source>
        <dbReference type="ARBA" id="ARBA00022475"/>
    </source>
</evidence>
<dbReference type="PANTHER" id="PTHR33406">
    <property type="entry name" value="MEMBRANE PROTEIN MJ1562-RELATED"/>
    <property type="match status" value="1"/>
</dbReference>
<comment type="similarity">
    <text evidence="2">Belongs to the resistance-nodulation-cell division (RND) (TC 2.A.6) family. MmpL subfamily.</text>
</comment>
<feature type="transmembrane region" description="Helical" evidence="7">
    <location>
        <begin position="363"/>
        <end position="383"/>
    </location>
</feature>
<evidence type="ECO:0000256" key="1">
    <source>
        <dbReference type="ARBA" id="ARBA00004651"/>
    </source>
</evidence>
<keyword evidence="10" id="KW-1185">Reference proteome</keyword>
<dbReference type="STRING" id="1852522.SAMN06295960_4512"/>
<feature type="domain" description="SSD" evidence="8">
    <location>
        <begin position="903"/>
        <end position="1030"/>
    </location>
</feature>
<dbReference type="Pfam" id="PF03176">
    <property type="entry name" value="MMPL"/>
    <property type="match status" value="2"/>
</dbReference>
<dbReference type="PROSITE" id="PS50156">
    <property type="entry name" value="SSD"/>
    <property type="match status" value="1"/>
</dbReference>
<protein>
    <submittedName>
        <fullName evidence="9">Putative drug exporter of the RND superfamily</fullName>
    </submittedName>
</protein>
<feature type="transmembrane region" description="Helical" evidence="7">
    <location>
        <begin position="900"/>
        <end position="921"/>
    </location>
</feature>
<feature type="transmembrane region" description="Helical" evidence="7">
    <location>
        <begin position="933"/>
        <end position="954"/>
    </location>
</feature>
<proteinExistence type="inferred from homology"/>
<feature type="transmembrane region" description="Helical" evidence="7">
    <location>
        <begin position="874"/>
        <end position="893"/>
    </location>
</feature>
<evidence type="ECO:0000256" key="2">
    <source>
        <dbReference type="ARBA" id="ARBA00010157"/>
    </source>
</evidence>
<feature type="transmembrane region" description="Helical" evidence="7">
    <location>
        <begin position="184"/>
        <end position="201"/>
    </location>
</feature>
<evidence type="ECO:0000256" key="6">
    <source>
        <dbReference type="ARBA" id="ARBA00023136"/>
    </source>
</evidence>
<dbReference type="GO" id="GO:0005886">
    <property type="term" value="C:plasma membrane"/>
    <property type="evidence" value="ECO:0007669"/>
    <property type="project" value="UniProtKB-SubCell"/>
</dbReference>
<evidence type="ECO:0000256" key="4">
    <source>
        <dbReference type="ARBA" id="ARBA00022692"/>
    </source>
</evidence>
<reference evidence="9 10" key="1">
    <citation type="submission" date="2017-04" db="EMBL/GenBank/DDBJ databases">
        <authorList>
            <person name="Afonso C.L."/>
            <person name="Miller P.J."/>
            <person name="Scott M.A."/>
            <person name="Spackman E."/>
            <person name="Goraichik I."/>
            <person name="Dimitrov K.M."/>
            <person name="Suarez D.L."/>
            <person name="Swayne D.E."/>
        </authorList>
    </citation>
    <scope>NUCLEOTIDE SEQUENCE [LARGE SCALE GENOMIC DNA]</scope>
    <source>
        <strain evidence="9 10">11</strain>
    </source>
</reference>
<keyword evidence="6 7" id="KW-0472">Membrane</keyword>
<feature type="transmembrane region" description="Helical" evidence="7">
    <location>
        <begin position="314"/>
        <end position="342"/>
    </location>
</feature>
<feature type="transmembrane region" description="Helical" evidence="7">
    <location>
        <begin position="238"/>
        <end position="257"/>
    </location>
</feature>
<feature type="transmembrane region" description="Helical" evidence="7">
    <location>
        <begin position="208"/>
        <end position="226"/>
    </location>
</feature>
<evidence type="ECO:0000256" key="5">
    <source>
        <dbReference type="ARBA" id="ARBA00022989"/>
    </source>
</evidence>
<dbReference type="InterPro" id="IPR050545">
    <property type="entry name" value="Mycobact_MmpL"/>
</dbReference>
<evidence type="ECO:0000256" key="7">
    <source>
        <dbReference type="SAM" id="Phobius"/>
    </source>
</evidence>
<dbReference type="InterPro" id="IPR004869">
    <property type="entry name" value="MMPL_dom"/>
</dbReference>
<keyword evidence="3" id="KW-1003">Cell membrane</keyword>
<dbReference type="InterPro" id="IPR000731">
    <property type="entry name" value="SSD"/>
</dbReference>
<evidence type="ECO:0000313" key="9">
    <source>
        <dbReference type="EMBL" id="SMG57714.1"/>
    </source>
</evidence>
<dbReference type="Gene3D" id="1.20.1640.10">
    <property type="entry name" value="Multidrug efflux transporter AcrB transmembrane domain"/>
    <property type="match status" value="2"/>
</dbReference>
<dbReference type="Proteomes" id="UP000193834">
    <property type="component" value="Unassembled WGS sequence"/>
</dbReference>
<feature type="transmembrane region" description="Helical" evidence="7">
    <location>
        <begin position="1001"/>
        <end position="1025"/>
    </location>
</feature>
<evidence type="ECO:0000313" key="10">
    <source>
        <dbReference type="Proteomes" id="UP000193834"/>
    </source>
</evidence>
<dbReference type="SUPFAM" id="SSF82866">
    <property type="entry name" value="Multidrug efflux transporter AcrB transmembrane domain"/>
    <property type="match status" value="2"/>
</dbReference>
<sequence length="1054" mass="113669">MIRGILKARWYIVVLWIAVAAGLFVMAPSMADLVREKGQITVPDGYSSSMADHMLKEVSKQGGSEEIGDTVLVFHHNEGLSSDNLADIEASIQLLKSKQQELSLTSVTSHFDQPELQDQLVSEDGKTLMVLLGGDWEGQSTSEVRDSLYAALKDNPVEHYLTSRHFIDEDVVASSEEGLKRTEVITVIFILVILFIVFRSAVAPFVPLLTVGISYLAAQSIVAFLVDGVDFPLSNFTQIFLVAVMFGIGTDYCILLISRFREELVKQPEDVWSAIIETYRTAGKTVLFSGLAVMVGFASIGFSTFVLYQSAAAVAVGVGVLLLALVTLVPFFMAVLGSKLFWPSKGTLEHKPSRMWAAAGRFSWKRPLITLLLLAVLIIPLLLTYDGLKSYNSLDEIGDGYDSVKAFNLIADGFGPGQSMPAKIVLKNELPMDTSEALAAIEKVSREIVKIDGIESIRSATRPAGEGLKELLVTEQVKQLDEGLGEGKDGIGQIREGLSTASAELSKSGPELSKAAAGVGTLVQGTDELKRGVTALNQGLKQIEHGIRQGSAGAGELKQAVEQAKQSAEQLAAAGKELLGGYQQLEGGISTFAEKYGEIEKGLVGISEGLGGMDHHLRKLAETYPELRQDEDYVTLQAMLSQLQQSTQPMALGMSELNAELTKVGVSLKQANQGLAQSLEGQTILVGGLDQLVSGMEELRMGIKQAADGQGEIVSQVPGVIQGLGQISSGQKEIQQGFNQLDDQLGELTDGLDQSVAGLSELTGGLDSAQQYLNGLARASDETMAGWYIPGEVLANTDFQQVFDTYMSHDRKVATLDVVFTGNPYSTESIAKVDEIKAAVERAIKGTVLSDATYGISGVTGTFADLNEISAADYSRTVVLMLVGIGIILVVLLRSIIMPLYLILSLILTYFTSVAVAELIFVDMMGYGGISWAVPFFAFVILVALGVDYSIFLMDRFNEYRHLPVKDAMIHAMKNMGSVIISAAIILGGTFAAMLPSGVLSLIQIATIAITGLFLYAFAFMPFFVPVMIRTFGEANWWPFKQKEKGSVHNDMSL</sequence>
<dbReference type="Gene3D" id="1.10.287.950">
    <property type="entry name" value="Methyl-accepting chemotaxis protein"/>
    <property type="match status" value="1"/>
</dbReference>
<keyword evidence="4 7" id="KW-0812">Transmembrane</keyword>
<accession>A0A1X7LW29</accession>
<dbReference type="AlphaFoldDB" id="A0A1X7LW29"/>
<gene>
    <name evidence="9" type="ORF">SAMN06295960_4512</name>
</gene>
<feature type="transmembrane region" description="Helical" evidence="7">
    <location>
        <begin position="975"/>
        <end position="995"/>
    </location>
</feature>
<evidence type="ECO:0000259" key="8">
    <source>
        <dbReference type="PROSITE" id="PS50156"/>
    </source>
</evidence>
<organism evidence="9 10">
    <name type="scientific">Paenibacillus aquistagni</name>
    <dbReference type="NCBI Taxonomy" id="1852522"/>
    <lineage>
        <taxon>Bacteria</taxon>
        <taxon>Bacillati</taxon>
        <taxon>Bacillota</taxon>
        <taxon>Bacilli</taxon>
        <taxon>Bacillales</taxon>
        <taxon>Paenibacillaceae</taxon>
        <taxon>Paenibacillus</taxon>
    </lineage>
</organism>
<feature type="transmembrane region" description="Helical" evidence="7">
    <location>
        <begin position="286"/>
        <end position="308"/>
    </location>
</feature>
<name>A0A1X7LW29_9BACL</name>